<reference evidence="1" key="1">
    <citation type="submission" date="2023-01" db="EMBL/GenBank/DDBJ databases">
        <authorList>
            <person name="Sprotte S."/>
            <person name="Brinks E."/>
        </authorList>
    </citation>
    <scope>NUCLEOTIDE SEQUENCE</scope>
</reference>
<protein>
    <submittedName>
        <fullName evidence="1">Uncharacterized protein</fullName>
    </submittedName>
</protein>
<name>A0AAT9TRS5_9CAUD</name>
<dbReference type="EMBL" id="OQ326496">
    <property type="protein sequence ID" value="WDQ45427.1"/>
    <property type="molecule type" value="Genomic_DNA"/>
</dbReference>
<accession>A0AAT9TRS5</accession>
<reference evidence="1" key="2">
    <citation type="journal article" date="2024" name="Heliyon">
        <title>Complete genome sequence of the novel virulent phage PMBT24 infecting Enterocloster bolteae from the human gut.</title>
        <authorList>
            <person name="Sprotte S."/>
            <person name="Brinks E."/>
            <person name="Neve H."/>
            <person name="Franz C.M.A.P."/>
        </authorList>
    </citation>
    <scope>NUCLEOTIDE SEQUENCE</scope>
</reference>
<organism evidence="1">
    <name type="scientific">Enterocloster phage PMBT24</name>
    <dbReference type="NCBI Taxonomy" id="3025413"/>
    <lineage>
        <taxon>Viruses</taxon>
        <taxon>Duplodnaviria</taxon>
        <taxon>Heunggongvirae</taxon>
        <taxon>Uroviricota</taxon>
        <taxon>Caudoviricetes</taxon>
    </lineage>
</organism>
<proteinExistence type="predicted"/>
<sequence length="149" mass="17544">MTITNKKLATLFWEYYTINKKAQETQRELEDISLPTTMTNSVAMYTIGKAQGLRDSIRYMGLTDTYKQWLYTEGHYTIQAEDIRRYCIDKALYTLGDNDEYTRLLMAIKGQRITLRDIARDIYDHSRYLDGMTVKDMEKEIITTIIRGI</sequence>
<evidence type="ECO:0000313" key="1">
    <source>
        <dbReference type="EMBL" id="WDQ45427.1"/>
    </source>
</evidence>